<evidence type="ECO:0000313" key="3">
    <source>
        <dbReference type="Proteomes" id="UP001055286"/>
    </source>
</evidence>
<dbReference type="EMBL" id="BPQJ01000021">
    <property type="protein sequence ID" value="GJD64002.1"/>
    <property type="molecule type" value="Genomic_DNA"/>
</dbReference>
<protein>
    <recommendedName>
        <fullName evidence="4">Transmembrane protein</fullName>
    </recommendedName>
</protein>
<dbReference type="Proteomes" id="UP001055286">
    <property type="component" value="Unassembled WGS sequence"/>
</dbReference>
<keyword evidence="1" id="KW-0472">Membrane</keyword>
<keyword evidence="3" id="KW-1185">Reference proteome</keyword>
<keyword evidence="1" id="KW-0812">Transmembrane</keyword>
<feature type="transmembrane region" description="Helical" evidence="1">
    <location>
        <begin position="6"/>
        <end position="25"/>
    </location>
</feature>
<reference evidence="2" key="2">
    <citation type="submission" date="2021-08" db="EMBL/GenBank/DDBJ databases">
        <authorList>
            <person name="Tani A."/>
            <person name="Ola A."/>
            <person name="Ogura Y."/>
            <person name="Katsura K."/>
            <person name="Hayashi T."/>
        </authorList>
    </citation>
    <scope>NUCLEOTIDE SEQUENCE</scope>
    <source>
        <strain evidence="2">JCM 32048</strain>
    </source>
</reference>
<comment type="caution">
    <text evidence="2">The sequence shown here is derived from an EMBL/GenBank/DDBJ whole genome shotgun (WGS) entry which is preliminary data.</text>
</comment>
<name>A0AA37HDI7_9HYPH</name>
<accession>A0AA37HDI7</accession>
<feature type="transmembrane region" description="Helical" evidence="1">
    <location>
        <begin position="88"/>
        <end position="107"/>
    </location>
</feature>
<reference evidence="2" key="1">
    <citation type="journal article" date="2016" name="Front. Microbiol.">
        <title>Genome Sequence of the Piezophilic, Mesophilic Sulfate-Reducing Bacterium Desulfovibrio indicus J2T.</title>
        <authorList>
            <person name="Cao J."/>
            <person name="Maignien L."/>
            <person name="Shao Z."/>
            <person name="Alain K."/>
            <person name="Jebbar M."/>
        </authorList>
    </citation>
    <scope>NUCLEOTIDE SEQUENCE</scope>
    <source>
        <strain evidence="2">JCM 32048</strain>
    </source>
</reference>
<dbReference type="AlphaFoldDB" id="A0AA37HDI7"/>
<proteinExistence type="predicted"/>
<sequence length="159" mass="16962">MIIWSGWGMLSALIAAAGLVGSVLLDPALARIGIPTPTGVVLVWVVAAAFNWWLGARLNNRPGRELVDPRTGQIVILRGRHTLFWIPMQYYSVLMVLLGALSVLGAMHGGSPGRKAGQAARAHTPAAGVPLRVASTDTTPPKWPHGRREVAWTFTSGRG</sequence>
<feature type="transmembrane region" description="Helical" evidence="1">
    <location>
        <begin position="32"/>
        <end position="54"/>
    </location>
</feature>
<evidence type="ECO:0008006" key="4">
    <source>
        <dbReference type="Google" id="ProtNLM"/>
    </source>
</evidence>
<evidence type="ECO:0000256" key="1">
    <source>
        <dbReference type="SAM" id="Phobius"/>
    </source>
</evidence>
<dbReference type="RefSeq" id="WP_238192307.1">
    <property type="nucleotide sequence ID" value="NZ_BPQJ01000021.1"/>
</dbReference>
<organism evidence="2 3">
    <name type="scientific">Methylobacterium frigidaeris</name>
    <dbReference type="NCBI Taxonomy" id="2038277"/>
    <lineage>
        <taxon>Bacteria</taxon>
        <taxon>Pseudomonadati</taxon>
        <taxon>Pseudomonadota</taxon>
        <taxon>Alphaproteobacteria</taxon>
        <taxon>Hyphomicrobiales</taxon>
        <taxon>Methylobacteriaceae</taxon>
        <taxon>Methylobacterium</taxon>
    </lineage>
</organism>
<gene>
    <name evidence="2" type="ORF">MPEAHAMD_4176</name>
</gene>
<evidence type="ECO:0000313" key="2">
    <source>
        <dbReference type="EMBL" id="GJD64002.1"/>
    </source>
</evidence>
<keyword evidence="1" id="KW-1133">Transmembrane helix</keyword>